<dbReference type="InterPro" id="IPR049450">
    <property type="entry name" value="ACOT8-like_C"/>
</dbReference>
<feature type="domain" description="Acyl-CoA thioesterase-like C-terminal" evidence="2">
    <location>
        <begin position="187"/>
        <end position="324"/>
    </location>
</feature>
<evidence type="ECO:0000313" key="3">
    <source>
        <dbReference type="EMBL" id="VUC23235.1"/>
    </source>
</evidence>
<evidence type="ECO:0000259" key="2">
    <source>
        <dbReference type="Pfam" id="PF20789"/>
    </source>
</evidence>
<feature type="domain" description="Acyl-CoA thioesterase-like N-terminal HotDog" evidence="1">
    <location>
        <begin position="56"/>
        <end position="143"/>
    </location>
</feature>
<dbReference type="InterPro" id="IPR049449">
    <property type="entry name" value="TesB_ACOT8-like_N"/>
</dbReference>
<dbReference type="PANTHER" id="PTHR38110">
    <property type="entry name" value="CHROMOSOME 23, WHOLE GENOME SHOTGUN SEQUENCE"/>
    <property type="match status" value="1"/>
</dbReference>
<dbReference type="Proteomes" id="UP000766486">
    <property type="component" value="Unassembled WGS sequence"/>
</dbReference>
<sequence>MTTTPKIPLPLGEVAKAHKLSNSVYEVDLVPSYCVGTGNPSTESVNGISQLIFWIVPNGGFVATLFSVVASQHLASRNQPHTLAAQWSFLNRTAAGKAYIRVIESKLGRASSVLHLSLHQDGLTPHEPFIAPESQPKVVAYITNTNLADESGVTLPTGWSLDHPPPKVDLEKLVSGTDPNWERLVHHLTKAVPMLNNLEYYQQRSGHVLPTTHDYWIRLPCNEHFTLASLGYVADVGPPLLIESFRPASVDAPIPPGGFAYKQAFWYPTLTMTLDVRRAMPAEGLPWLRLRVVAKEVLNGRYDAEVLIFDEAGSLLALSNHVAMALDISRNYAERRPKEKM</sequence>
<dbReference type="Pfam" id="PF13622">
    <property type="entry name" value="4HBT_3"/>
    <property type="match status" value="1"/>
</dbReference>
<dbReference type="InterPro" id="IPR029069">
    <property type="entry name" value="HotDog_dom_sf"/>
</dbReference>
<organism evidence="3 4">
    <name type="scientific">Bionectria ochroleuca</name>
    <name type="common">Gliocladium roseum</name>
    <dbReference type="NCBI Taxonomy" id="29856"/>
    <lineage>
        <taxon>Eukaryota</taxon>
        <taxon>Fungi</taxon>
        <taxon>Dikarya</taxon>
        <taxon>Ascomycota</taxon>
        <taxon>Pezizomycotina</taxon>
        <taxon>Sordariomycetes</taxon>
        <taxon>Hypocreomycetidae</taxon>
        <taxon>Hypocreales</taxon>
        <taxon>Bionectriaceae</taxon>
        <taxon>Clonostachys</taxon>
    </lineage>
</organism>
<dbReference type="SUPFAM" id="SSF54637">
    <property type="entry name" value="Thioesterase/thiol ester dehydrase-isomerase"/>
    <property type="match status" value="1"/>
</dbReference>
<name>A0ABY6U014_BIOOC</name>
<dbReference type="PANTHER" id="PTHR38110:SF1">
    <property type="entry name" value="THIOESTERASE DOMAIN-CONTAINING PROTEIN"/>
    <property type="match status" value="1"/>
</dbReference>
<evidence type="ECO:0008006" key="5">
    <source>
        <dbReference type="Google" id="ProtNLM"/>
    </source>
</evidence>
<proteinExistence type="predicted"/>
<keyword evidence="4" id="KW-1185">Reference proteome</keyword>
<comment type="caution">
    <text evidence="3">The sequence shown here is derived from an EMBL/GenBank/DDBJ whole genome shotgun (WGS) entry which is preliminary data.</text>
</comment>
<dbReference type="Pfam" id="PF20789">
    <property type="entry name" value="4HBT_3C"/>
    <property type="match status" value="1"/>
</dbReference>
<protein>
    <recommendedName>
        <fullName evidence="5">Thioesterase family protein</fullName>
    </recommendedName>
</protein>
<evidence type="ECO:0000259" key="1">
    <source>
        <dbReference type="Pfam" id="PF13622"/>
    </source>
</evidence>
<evidence type="ECO:0000313" key="4">
    <source>
        <dbReference type="Proteomes" id="UP000766486"/>
    </source>
</evidence>
<dbReference type="InterPro" id="IPR052389">
    <property type="entry name" value="Sec_Metab_Biosynth-Assoc"/>
</dbReference>
<gene>
    <name evidence="3" type="ORF">CLO192961_LOCUS107443</name>
</gene>
<dbReference type="EMBL" id="CABFNS010000700">
    <property type="protein sequence ID" value="VUC23235.1"/>
    <property type="molecule type" value="Genomic_DNA"/>
</dbReference>
<dbReference type="InterPro" id="IPR042171">
    <property type="entry name" value="Acyl-CoA_hotdog"/>
</dbReference>
<accession>A0ABY6U014</accession>
<reference evidence="3 4" key="1">
    <citation type="submission" date="2019-06" db="EMBL/GenBank/DDBJ databases">
        <authorList>
            <person name="Broberg M."/>
        </authorList>
    </citation>
    <scope>NUCLEOTIDE SEQUENCE [LARGE SCALE GENOMIC DNA]</scope>
</reference>
<dbReference type="Gene3D" id="2.40.160.210">
    <property type="entry name" value="Acyl-CoA thioesterase, double hotdog domain"/>
    <property type="match status" value="1"/>
</dbReference>